<evidence type="ECO:0008006" key="4">
    <source>
        <dbReference type="Google" id="ProtNLM"/>
    </source>
</evidence>
<dbReference type="Proteomes" id="UP001530315">
    <property type="component" value="Unassembled WGS sequence"/>
</dbReference>
<gene>
    <name evidence="2" type="ORF">ACHAW5_000625</name>
</gene>
<evidence type="ECO:0000313" key="2">
    <source>
        <dbReference type="EMBL" id="KAL3791629.1"/>
    </source>
</evidence>
<protein>
    <recommendedName>
        <fullName evidence="4">Fascin</fullName>
    </recommendedName>
</protein>
<comment type="caution">
    <text evidence="2">The sequence shown here is derived from an EMBL/GenBank/DDBJ whole genome shotgun (WGS) entry which is preliminary data.</text>
</comment>
<sequence length="407" mass="44931">MASAPRGGEDVESSSLTTTCGNPASSRPLVLVGAIVIVVVGASALDSSRPRPSSSSFAAAKNLPYYLGKDRGVARTECELDENYSRHYLKRAYDLPFAALFRDTRGQSKFEASDVTIVNDTVYSVCDSSWAISKFGRHLDPFSTENVQIGDPNREEDESGYEAILEFDGLFYVVRESVYHADHAENTKGKRSGDFHAVIEELRLTDDDYAFVRECQCEFAFLGNSKGFEGAVGFPDVHGDLHILGLCEGNHCSEEEEKKKDVGNGRVVIMKKRHDDDDGADGCLWETVRVVRIPESAAFLDYSAIDITSSGRVAITSQEDSSVWLGHTVGISDGVIDPNAFEFNDVKSSVWRFPRDGGCHTIYCNIEGIHFINDEMLMAVSDKMKGKGKQDFRCQEKDQSIHAFVIP</sequence>
<reference evidence="2 3" key="1">
    <citation type="submission" date="2024-10" db="EMBL/GenBank/DDBJ databases">
        <title>Updated reference genomes for cyclostephanoid diatoms.</title>
        <authorList>
            <person name="Roberts W.R."/>
            <person name="Alverson A.J."/>
        </authorList>
    </citation>
    <scope>NUCLEOTIDE SEQUENCE [LARGE SCALE GENOMIC DNA]</scope>
    <source>
        <strain evidence="2 3">AJA276-08</strain>
    </source>
</reference>
<proteinExistence type="predicted"/>
<name>A0ABD3PVF3_9STRA</name>
<keyword evidence="3" id="KW-1185">Reference proteome</keyword>
<feature type="region of interest" description="Disordered" evidence="1">
    <location>
        <begin position="1"/>
        <end position="20"/>
    </location>
</feature>
<accession>A0ABD3PVF3</accession>
<evidence type="ECO:0000313" key="3">
    <source>
        <dbReference type="Proteomes" id="UP001530315"/>
    </source>
</evidence>
<evidence type="ECO:0000256" key="1">
    <source>
        <dbReference type="SAM" id="MobiDB-lite"/>
    </source>
</evidence>
<dbReference type="AlphaFoldDB" id="A0ABD3PVF3"/>
<dbReference type="EMBL" id="JALLAZ020000586">
    <property type="protein sequence ID" value="KAL3791629.1"/>
    <property type="molecule type" value="Genomic_DNA"/>
</dbReference>
<organism evidence="2 3">
    <name type="scientific">Stephanodiscus triporus</name>
    <dbReference type="NCBI Taxonomy" id="2934178"/>
    <lineage>
        <taxon>Eukaryota</taxon>
        <taxon>Sar</taxon>
        <taxon>Stramenopiles</taxon>
        <taxon>Ochrophyta</taxon>
        <taxon>Bacillariophyta</taxon>
        <taxon>Coscinodiscophyceae</taxon>
        <taxon>Thalassiosirophycidae</taxon>
        <taxon>Stephanodiscales</taxon>
        <taxon>Stephanodiscaceae</taxon>
        <taxon>Stephanodiscus</taxon>
    </lineage>
</organism>